<keyword evidence="3" id="KW-1185">Reference proteome</keyword>
<evidence type="ECO:0000313" key="3">
    <source>
        <dbReference type="Proteomes" id="UP001642487"/>
    </source>
</evidence>
<feature type="region of interest" description="Disordered" evidence="1">
    <location>
        <begin position="145"/>
        <end position="168"/>
    </location>
</feature>
<sequence length="168" mass="18843">MLRRGSNVEEDTRPHVLEPIARTRRKTVRGQDYVQLFNERVSRLETTLGEKTATHNHHDHGRHEEDPTTIPTTDPTIKLLTTTLTTEPTTELHTTTTTPNLPITTTLDLPITTTELPIITIKSTTTTITTTDPTVTVPNHPELLPLPPPAKKLKVKNENDASQLKRPM</sequence>
<reference evidence="2 3" key="1">
    <citation type="submission" date="2024-03" db="EMBL/GenBank/DDBJ databases">
        <authorList>
            <person name="Gkanogiannis A."/>
            <person name="Becerra Lopez-Lavalle L."/>
        </authorList>
    </citation>
    <scope>NUCLEOTIDE SEQUENCE [LARGE SCALE GENOMIC DNA]</scope>
</reference>
<feature type="region of interest" description="Disordered" evidence="1">
    <location>
        <begin position="51"/>
        <end position="71"/>
    </location>
</feature>
<evidence type="ECO:0000256" key="1">
    <source>
        <dbReference type="SAM" id="MobiDB-lite"/>
    </source>
</evidence>
<proteinExistence type="predicted"/>
<evidence type="ECO:0000313" key="2">
    <source>
        <dbReference type="EMBL" id="CAK9321988.1"/>
    </source>
</evidence>
<dbReference type="Proteomes" id="UP001642487">
    <property type="component" value="Chromosome 5"/>
</dbReference>
<protein>
    <submittedName>
        <fullName evidence="2">Uncharacterized protein</fullName>
    </submittedName>
</protein>
<accession>A0ABP0YNA2</accession>
<gene>
    <name evidence="2" type="ORF">CITCOLO1_LOCUS14096</name>
</gene>
<name>A0ABP0YNA2_9ROSI</name>
<dbReference type="EMBL" id="OZ021739">
    <property type="protein sequence ID" value="CAK9321988.1"/>
    <property type="molecule type" value="Genomic_DNA"/>
</dbReference>
<organism evidence="2 3">
    <name type="scientific">Citrullus colocynthis</name>
    <name type="common">colocynth</name>
    <dbReference type="NCBI Taxonomy" id="252529"/>
    <lineage>
        <taxon>Eukaryota</taxon>
        <taxon>Viridiplantae</taxon>
        <taxon>Streptophyta</taxon>
        <taxon>Embryophyta</taxon>
        <taxon>Tracheophyta</taxon>
        <taxon>Spermatophyta</taxon>
        <taxon>Magnoliopsida</taxon>
        <taxon>eudicotyledons</taxon>
        <taxon>Gunneridae</taxon>
        <taxon>Pentapetalae</taxon>
        <taxon>rosids</taxon>
        <taxon>fabids</taxon>
        <taxon>Cucurbitales</taxon>
        <taxon>Cucurbitaceae</taxon>
        <taxon>Benincaseae</taxon>
        <taxon>Citrullus</taxon>
    </lineage>
</organism>